<keyword evidence="3" id="KW-1185">Reference proteome</keyword>
<dbReference type="AlphaFoldDB" id="A0A5C3KQV8"/>
<dbReference type="Gene3D" id="3.60.10.10">
    <property type="entry name" value="Endonuclease/exonuclease/phosphatase"/>
    <property type="match status" value="1"/>
</dbReference>
<accession>A0A5C3KQV8</accession>
<name>A0A5C3KQV8_COPMA</name>
<dbReference type="InterPro" id="IPR005135">
    <property type="entry name" value="Endo/exonuclease/phosphatase"/>
</dbReference>
<gene>
    <name evidence="2" type="ORF">FA15DRAFT_578517</name>
</gene>
<dbReference type="InterPro" id="IPR036691">
    <property type="entry name" value="Endo/exonu/phosph_ase_sf"/>
</dbReference>
<evidence type="ECO:0000313" key="3">
    <source>
        <dbReference type="Proteomes" id="UP000307440"/>
    </source>
</evidence>
<reference evidence="2 3" key="1">
    <citation type="journal article" date="2019" name="Nat. Ecol. Evol.">
        <title>Megaphylogeny resolves global patterns of mushroom evolution.</title>
        <authorList>
            <person name="Varga T."/>
            <person name="Krizsan K."/>
            <person name="Foldi C."/>
            <person name="Dima B."/>
            <person name="Sanchez-Garcia M."/>
            <person name="Sanchez-Ramirez S."/>
            <person name="Szollosi G.J."/>
            <person name="Szarkandi J.G."/>
            <person name="Papp V."/>
            <person name="Albert L."/>
            <person name="Andreopoulos W."/>
            <person name="Angelini C."/>
            <person name="Antonin V."/>
            <person name="Barry K.W."/>
            <person name="Bougher N.L."/>
            <person name="Buchanan P."/>
            <person name="Buyck B."/>
            <person name="Bense V."/>
            <person name="Catcheside P."/>
            <person name="Chovatia M."/>
            <person name="Cooper J."/>
            <person name="Damon W."/>
            <person name="Desjardin D."/>
            <person name="Finy P."/>
            <person name="Geml J."/>
            <person name="Haridas S."/>
            <person name="Hughes K."/>
            <person name="Justo A."/>
            <person name="Karasinski D."/>
            <person name="Kautmanova I."/>
            <person name="Kiss B."/>
            <person name="Kocsube S."/>
            <person name="Kotiranta H."/>
            <person name="LaButti K.M."/>
            <person name="Lechner B.E."/>
            <person name="Liimatainen K."/>
            <person name="Lipzen A."/>
            <person name="Lukacs Z."/>
            <person name="Mihaltcheva S."/>
            <person name="Morgado L.N."/>
            <person name="Niskanen T."/>
            <person name="Noordeloos M.E."/>
            <person name="Ohm R.A."/>
            <person name="Ortiz-Santana B."/>
            <person name="Ovrebo C."/>
            <person name="Racz N."/>
            <person name="Riley R."/>
            <person name="Savchenko A."/>
            <person name="Shiryaev A."/>
            <person name="Soop K."/>
            <person name="Spirin V."/>
            <person name="Szebenyi C."/>
            <person name="Tomsovsky M."/>
            <person name="Tulloss R.E."/>
            <person name="Uehling J."/>
            <person name="Grigoriev I.V."/>
            <person name="Vagvolgyi C."/>
            <person name="Papp T."/>
            <person name="Martin F.M."/>
            <person name="Miettinen O."/>
            <person name="Hibbett D.S."/>
            <person name="Nagy L.G."/>
        </authorList>
    </citation>
    <scope>NUCLEOTIDE SEQUENCE [LARGE SCALE GENOMIC DNA]</scope>
    <source>
        <strain evidence="2 3">CBS 121175</strain>
    </source>
</reference>
<dbReference type="Proteomes" id="UP000307440">
    <property type="component" value="Unassembled WGS sequence"/>
</dbReference>
<proteinExistence type="predicted"/>
<feature type="domain" description="Endonuclease/exonuclease/phosphatase" evidence="1">
    <location>
        <begin position="126"/>
        <end position="234"/>
    </location>
</feature>
<dbReference type="STRING" id="230819.A0A5C3KQV8"/>
<protein>
    <submittedName>
        <fullName evidence="2">Pol-like protein Pol-1</fullName>
    </submittedName>
</protein>
<evidence type="ECO:0000313" key="2">
    <source>
        <dbReference type="EMBL" id="TFK22183.1"/>
    </source>
</evidence>
<feature type="non-terminal residue" evidence="2">
    <location>
        <position position="359"/>
    </location>
</feature>
<dbReference type="Pfam" id="PF14529">
    <property type="entry name" value="Exo_endo_phos_2"/>
    <property type="match status" value="1"/>
</dbReference>
<evidence type="ECO:0000259" key="1">
    <source>
        <dbReference type="Pfam" id="PF14529"/>
    </source>
</evidence>
<dbReference type="GO" id="GO:0003824">
    <property type="term" value="F:catalytic activity"/>
    <property type="evidence" value="ECO:0007669"/>
    <property type="project" value="InterPro"/>
</dbReference>
<sequence length="359" mass="40472">EIRTMTFNIAHNYMHLDALLESSKEDFEILFVQELPWQTVRRAPSMATREGEAMIGAPNHPNWVSMVRWSGEDENTRPRVMAYVSRRLAPLRPSMQSDILSHCNIIFMSLFRQQEVFTLCGIYSDEASTAIRLLDRLKESLSPCVYMAGDFNCHSKDWDPGTQANEGNATLLQGVAAQMGLDLATLVNLGPTFISRAQGGGFSVIDLVFVDSRDCLAGTVEQLPEIQGPSDHVPLSTVVNIGDWQNQKKRSFLDPEQEDKFRQATLWIVGAFKTSPTRGERAKAISALILALWNTHTAEKNITSHSRPWWNDACAKSLKTVRSMGFPKDWAYFRRTVKAAKRTFFDTRIAEVAVMSKRP</sequence>
<dbReference type="SUPFAM" id="SSF56219">
    <property type="entry name" value="DNase I-like"/>
    <property type="match status" value="1"/>
</dbReference>
<feature type="non-terminal residue" evidence="2">
    <location>
        <position position="1"/>
    </location>
</feature>
<dbReference type="OrthoDB" id="3070505at2759"/>
<dbReference type="EMBL" id="ML210247">
    <property type="protein sequence ID" value="TFK22183.1"/>
    <property type="molecule type" value="Genomic_DNA"/>
</dbReference>
<organism evidence="2 3">
    <name type="scientific">Coprinopsis marcescibilis</name>
    <name type="common">Agaric fungus</name>
    <name type="synonym">Psathyrella marcescibilis</name>
    <dbReference type="NCBI Taxonomy" id="230819"/>
    <lineage>
        <taxon>Eukaryota</taxon>
        <taxon>Fungi</taxon>
        <taxon>Dikarya</taxon>
        <taxon>Basidiomycota</taxon>
        <taxon>Agaricomycotina</taxon>
        <taxon>Agaricomycetes</taxon>
        <taxon>Agaricomycetidae</taxon>
        <taxon>Agaricales</taxon>
        <taxon>Agaricineae</taxon>
        <taxon>Psathyrellaceae</taxon>
        <taxon>Coprinopsis</taxon>
    </lineage>
</organism>